<evidence type="ECO:0000313" key="14">
    <source>
        <dbReference type="Proteomes" id="UP000549394"/>
    </source>
</evidence>
<dbReference type="InterPro" id="IPR015883">
    <property type="entry name" value="Glyco_hydro_20_cat"/>
</dbReference>
<feature type="signal peptide" evidence="10">
    <location>
        <begin position="1"/>
        <end position="22"/>
    </location>
</feature>
<dbReference type="PIRSF" id="PIRSF001093">
    <property type="entry name" value="B-hxosamndse_ab_euk"/>
    <property type="match status" value="1"/>
</dbReference>
<organism evidence="13 14">
    <name type="scientific">Dimorphilus gyrociliatus</name>
    <dbReference type="NCBI Taxonomy" id="2664684"/>
    <lineage>
        <taxon>Eukaryota</taxon>
        <taxon>Metazoa</taxon>
        <taxon>Spiralia</taxon>
        <taxon>Lophotrochozoa</taxon>
        <taxon>Annelida</taxon>
        <taxon>Polychaeta</taxon>
        <taxon>Polychaeta incertae sedis</taxon>
        <taxon>Dinophilidae</taxon>
        <taxon>Dimorphilus</taxon>
    </lineage>
</organism>
<protein>
    <recommendedName>
        <fullName evidence="7">Beta-hexosaminidase</fullName>
        <ecNumber evidence="7">3.2.1.52</ecNumber>
    </recommendedName>
</protein>
<evidence type="ECO:0000259" key="12">
    <source>
        <dbReference type="Pfam" id="PF14845"/>
    </source>
</evidence>
<evidence type="ECO:0000256" key="2">
    <source>
        <dbReference type="ARBA" id="ARBA00006285"/>
    </source>
</evidence>
<evidence type="ECO:0000256" key="5">
    <source>
        <dbReference type="ARBA" id="ARBA00023180"/>
    </source>
</evidence>
<feature type="disulfide bond" evidence="9">
    <location>
        <begin position="280"/>
        <end position="331"/>
    </location>
</feature>
<evidence type="ECO:0000313" key="13">
    <source>
        <dbReference type="EMBL" id="CAD5123530.1"/>
    </source>
</evidence>
<evidence type="ECO:0000256" key="7">
    <source>
        <dbReference type="PIRNR" id="PIRNR001093"/>
    </source>
</evidence>
<feature type="active site" description="Proton donor" evidence="8">
    <location>
        <position position="326"/>
    </location>
</feature>
<keyword evidence="9" id="KW-1015">Disulfide bond</keyword>
<dbReference type="PANTHER" id="PTHR22600:SF21">
    <property type="entry name" value="BETA-HEXOSAMINIDASE A"/>
    <property type="match status" value="1"/>
</dbReference>
<dbReference type="GO" id="GO:0016020">
    <property type="term" value="C:membrane"/>
    <property type="evidence" value="ECO:0007669"/>
    <property type="project" value="TreeGrafter"/>
</dbReference>
<dbReference type="Pfam" id="PF14845">
    <property type="entry name" value="Glycohydro_20b2"/>
    <property type="match status" value="1"/>
</dbReference>
<keyword evidence="6 7" id="KW-0326">Glycosidase</keyword>
<dbReference type="InterPro" id="IPR029018">
    <property type="entry name" value="Hex-like_dom2"/>
</dbReference>
<reference evidence="13 14" key="1">
    <citation type="submission" date="2020-08" db="EMBL/GenBank/DDBJ databases">
        <authorList>
            <person name="Hejnol A."/>
        </authorList>
    </citation>
    <scope>NUCLEOTIDE SEQUENCE [LARGE SCALE GENOMIC DNA]</scope>
</reference>
<feature type="domain" description="Glycoside hydrolase family 20 catalytic" evidence="11">
    <location>
        <begin position="170"/>
        <end position="486"/>
    </location>
</feature>
<feature type="disulfide bond" evidence="9">
    <location>
        <begin position="504"/>
        <end position="522"/>
    </location>
</feature>
<evidence type="ECO:0000256" key="4">
    <source>
        <dbReference type="ARBA" id="ARBA00022801"/>
    </source>
</evidence>
<dbReference type="AlphaFoldDB" id="A0A7I8W798"/>
<dbReference type="GO" id="GO:0030203">
    <property type="term" value="P:glycosaminoglycan metabolic process"/>
    <property type="evidence" value="ECO:0007669"/>
    <property type="project" value="TreeGrafter"/>
</dbReference>
<dbReference type="CDD" id="cd06562">
    <property type="entry name" value="GH20_HexA_HexB-like"/>
    <property type="match status" value="1"/>
</dbReference>
<accession>A0A7I8W798</accession>
<dbReference type="Proteomes" id="UP000549394">
    <property type="component" value="Unassembled WGS sequence"/>
</dbReference>
<comment type="similarity">
    <text evidence="2 7">Belongs to the glycosyl hydrolase 20 family.</text>
</comment>
<evidence type="ECO:0000256" key="3">
    <source>
        <dbReference type="ARBA" id="ARBA00022729"/>
    </source>
</evidence>
<dbReference type="PRINTS" id="PR00738">
    <property type="entry name" value="GLHYDRLASE20"/>
</dbReference>
<dbReference type="InterPro" id="IPR025705">
    <property type="entry name" value="Beta_hexosaminidase_sua/sub"/>
</dbReference>
<keyword evidence="3 10" id="KW-0732">Signal</keyword>
<keyword evidence="5" id="KW-0325">Glycoprotein</keyword>
<feature type="disulfide bond" evidence="9">
    <location>
        <begin position="64"/>
        <end position="107"/>
    </location>
</feature>
<evidence type="ECO:0000256" key="10">
    <source>
        <dbReference type="SAM" id="SignalP"/>
    </source>
</evidence>
<proteinExistence type="inferred from homology"/>
<feature type="domain" description="Beta-hexosaminidase eukaryotic type N-terminal" evidence="12">
    <location>
        <begin position="34"/>
        <end position="148"/>
    </location>
</feature>
<gene>
    <name evidence="13" type="ORF">DGYR_LOCUS11203</name>
</gene>
<dbReference type="OrthoDB" id="428480at2759"/>
<evidence type="ECO:0000256" key="6">
    <source>
        <dbReference type="ARBA" id="ARBA00023295"/>
    </source>
</evidence>
<dbReference type="Gene3D" id="3.30.379.10">
    <property type="entry name" value="Chitobiase/beta-hexosaminidase domain 2-like"/>
    <property type="match status" value="1"/>
</dbReference>
<sequence length="530" mass="60678">MHRCLTVLLIVAFFESHLSVEAVNAPPGQTLGQPWPMPQSYQSYPDLLLLNSATFNLSPVGHSCDILQDAIRRYRLIIFGPSNALKFRPKSNVNVLANLDVNLMNECEKYPSLEMKENYTLTVTSSTANLASPTIWGILRGLETFSQLVYRGNYGEFLLNATKIVDFPRFSHRGVLLDTSRHYLSKEVIKENIEAMAYNKMNVFHWHIVDDQSFPYQSRKYPKLSDEGAYNRFTHIYTQNDVAEIIEFARVRGIRVIPEYDTPGHSQSWGKGQKGLLTECYSQGKPNGNFGPINPIVNTTYTFLEGFFSEVQQVFPDKYTHMGGDEVSFDCWKSNPDITKFMQQHGFPGNYSRLEQYYEQRLLNIMAKLNAGYIIWQEVVDNGVKVRPDTVVEIWKGGYQDELAKVTKKGLRTILSSCWYLNYISYGGDWTKYYSCDPWDFEGTAEQKNLVIGGESCMWGEYVDSTNVISRLWPRNSAVAERLWSAQSVKNPDKAKPRIEENRCRMIRRGIRAEPLSGPGFCSQEFNSIP</sequence>
<dbReference type="Pfam" id="PF00728">
    <property type="entry name" value="Glyco_hydro_20"/>
    <property type="match status" value="1"/>
</dbReference>
<dbReference type="SUPFAM" id="SSF51445">
    <property type="entry name" value="(Trans)glycosidases"/>
    <property type="match status" value="1"/>
</dbReference>
<evidence type="ECO:0000259" key="11">
    <source>
        <dbReference type="Pfam" id="PF00728"/>
    </source>
</evidence>
<dbReference type="Gene3D" id="3.20.20.80">
    <property type="entry name" value="Glycosidases"/>
    <property type="match status" value="1"/>
</dbReference>
<dbReference type="EMBL" id="CAJFCJ010000019">
    <property type="protein sequence ID" value="CAD5123530.1"/>
    <property type="molecule type" value="Genomic_DNA"/>
</dbReference>
<evidence type="ECO:0000256" key="8">
    <source>
        <dbReference type="PIRSR" id="PIRSR001093-1"/>
    </source>
</evidence>
<dbReference type="InterPro" id="IPR017853">
    <property type="entry name" value="GH"/>
</dbReference>
<comment type="catalytic activity">
    <reaction evidence="1 7">
        <text>Hydrolysis of terminal non-reducing N-acetyl-D-hexosamine residues in N-acetyl-beta-D-hexosaminides.</text>
        <dbReference type="EC" id="3.2.1.52"/>
    </reaction>
</comment>
<keyword evidence="4 7" id="KW-0378">Hydrolase</keyword>
<dbReference type="SUPFAM" id="SSF55545">
    <property type="entry name" value="beta-N-acetylhexosaminidase-like domain"/>
    <property type="match status" value="1"/>
</dbReference>
<dbReference type="FunFam" id="3.20.20.80:FF:000063">
    <property type="entry name" value="Beta-hexosaminidase"/>
    <property type="match status" value="1"/>
</dbReference>
<dbReference type="PANTHER" id="PTHR22600">
    <property type="entry name" value="BETA-HEXOSAMINIDASE"/>
    <property type="match status" value="1"/>
</dbReference>
<comment type="caution">
    <text evidence="13">The sequence shown here is derived from an EMBL/GenBank/DDBJ whole genome shotgun (WGS) entry which is preliminary data.</text>
</comment>
<dbReference type="GO" id="GO:0006689">
    <property type="term" value="P:ganglioside catabolic process"/>
    <property type="evidence" value="ECO:0007669"/>
    <property type="project" value="TreeGrafter"/>
</dbReference>
<name>A0A7I8W798_9ANNE</name>
<dbReference type="InterPro" id="IPR029019">
    <property type="entry name" value="HEX_eukaryotic_N"/>
</dbReference>
<evidence type="ECO:0000256" key="1">
    <source>
        <dbReference type="ARBA" id="ARBA00001231"/>
    </source>
</evidence>
<evidence type="ECO:0000256" key="9">
    <source>
        <dbReference type="PIRSR" id="PIRSR001093-2"/>
    </source>
</evidence>
<dbReference type="EC" id="3.2.1.52" evidence="7"/>
<keyword evidence="14" id="KW-1185">Reference proteome</keyword>
<dbReference type="GO" id="GO:0005975">
    <property type="term" value="P:carbohydrate metabolic process"/>
    <property type="evidence" value="ECO:0007669"/>
    <property type="project" value="InterPro"/>
</dbReference>
<dbReference type="GO" id="GO:0005764">
    <property type="term" value="C:lysosome"/>
    <property type="evidence" value="ECO:0007669"/>
    <property type="project" value="TreeGrafter"/>
</dbReference>
<feature type="chain" id="PRO_5029538534" description="Beta-hexosaminidase" evidence="10">
    <location>
        <begin position="23"/>
        <end position="530"/>
    </location>
</feature>
<dbReference type="GO" id="GO:0004563">
    <property type="term" value="F:beta-N-acetylhexosaminidase activity"/>
    <property type="evidence" value="ECO:0007669"/>
    <property type="project" value="UniProtKB-EC"/>
</dbReference>